<dbReference type="Proteomes" id="UP001274830">
    <property type="component" value="Unassembled WGS sequence"/>
</dbReference>
<proteinExistence type="predicted"/>
<dbReference type="EMBL" id="JAUTXT010000005">
    <property type="protein sequence ID" value="KAK3678215.1"/>
    <property type="molecule type" value="Genomic_DNA"/>
</dbReference>
<gene>
    <name evidence="2" type="ORF">LTR78_002311</name>
</gene>
<keyword evidence="3" id="KW-1185">Reference proteome</keyword>
<protein>
    <submittedName>
        <fullName evidence="2">Uncharacterized protein</fullName>
    </submittedName>
</protein>
<evidence type="ECO:0000313" key="3">
    <source>
        <dbReference type="Proteomes" id="UP001274830"/>
    </source>
</evidence>
<evidence type="ECO:0000256" key="1">
    <source>
        <dbReference type="SAM" id="MobiDB-lite"/>
    </source>
</evidence>
<dbReference type="AlphaFoldDB" id="A0AAE1C505"/>
<evidence type="ECO:0000313" key="2">
    <source>
        <dbReference type="EMBL" id="KAK3678215.1"/>
    </source>
</evidence>
<comment type="caution">
    <text evidence="2">The sequence shown here is derived from an EMBL/GenBank/DDBJ whole genome shotgun (WGS) entry which is preliminary data.</text>
</comment>
<sequence length="376" mass="41561">MAEDALLSITTLLQNLPIWIAGIEGILKDATERQQKLLAEHQPADSLPVVKRRRRSSVSSIWSEVVRVGTQEDLEVKGDNGEEGVGAEPEEENEDWPVVASVALLRPQLPHMTHSDALRLSQRKRKTASVCSGDHSGGPVKYRCRGLAVIYYDGDVQKRFEALVKAVQLSRHSIRKASDKMTAARSRPPDRNSDDSSSDADRTAGMSVREFQAAKSRQRKASLTPPDECAVMLDRVDVLLNKGQDLCERAAHQVLRDGDCALELKNAVKRLKEANETAEARLSDLEKRAAETSEQNRQRDEERKSRESADGRKKRLSSEPATSTSPVPSLVASLPSDNRLEVDLDADATDDDGEDFDASAFAVGKYQMRSTRLLAH</sequence>
<feature type="compositionally biased region" description="Basic and acidic residues" evidence="1">
    <location>
        <begin position="276"/>
        <end position="311"/>
    </location>
</feature>
<feature type="compositionally biased region" description="Low complexity" evidence="1">
    <location>
        <begin position="322"/>
        <end position="336"/>
    </location>
</feature>
<feature type="compositionally biased region" description="Acidic residues" evidence="1">
    <location>
        <begin position="343"/>
        <end position="356"/>
    </location>
</feature>
<feature type="region of interest" description="Disordered" evidence="1">
    <location>
        <begin position="276"/>
        <end position="356"/>
    </location>
</feature>
<reference evidence="2" key="1">
    <citation type="submission" date="2023-07" db="EMBL/GenBank/DDBJ databases">
        <title>Black Yeasts Isolated from many extreme environments.</title>
        <authorList>
            <person name="Coleine C."/>
            <person name="Stajich J.E."/>
            <person name="Selbmann L."/>
        </authorList>
    </citation>
    <scope>NUCLEOTIDE SEQUENCE</scope>
    <source>
        <strain evidence="2">CCFEE 5485</strain>
    </source>
</reference>
<name>A0AAE1C505_9PEZI</name>
<feature type="compositionally biased region" description="Basic and acidic residues" evidence="1">
    <location>
        <begin position="187"/>
        <end position="202"/>
    </location>
</feature>
<accession>A0AAE1C505</accession>
<organism evidence="2 3">
    <name type="scientific">Recurvomyces mirabilis</name>
    <dbReference type="NCBI Taxonomy" id="574656"/>
    <lineage>
        <taxon>Eukaryota</taxon>
        <taxon>Fungi</taxon>
        <taxon>Dikarya</taxon>
        <taxon>Ascomycota</taxon>
        <taxon>Pezizomycotina</taxon>
        <taxon>Dothideomycetes</taxon>
        <taxon>Dothideomycetidae</taxon>
        <taxon>Mycosphaerellales</taxon>
        <taxon>Teratosphaeriaceae</taxon>
        <taxon>Recurvomyces</taxon>
    </lineage>
</organism>
<feature type="region of interest" description="Disordered" evidence="1">
    <location>
        <begin position="174"/>
        <end position="206"/>
    </location>
</feature>